<reference evidence="14" key="1">
    <citation type="journal article" date="2014" name="DNA Res.">
        <title>A complete view of the genetic diversity of the Escherichia coli O-antigen biosynthesis gene cluster.</title>
        <authorList>
            <person name="Iguchi A."/>
            <person name="Iyoda S."/>
            <person name="Kikuchi T."/>
            <person name="Ogura Y."/>
            <person name="Katsura K."/>
            <person name="Ohnishi M."/>
            <person name="Hayashi T."/>
            <person name="Thomson N.R."/>
        </authorList>
    </citation>
    <scope>NUCLEOTIDE SEQUENCE</scope>
    <source>
        <strain evidence="14">559-59</strain>
    </source>
</reference>
<feature type="domain" description="Mannose-6-phosphate isomerase type II C-terminal" evidence="11">
    <location>
        <begin position="349"/>
        <end position="462"/>
    </location>
</feature>
<name>A0A075TAW6_ECOLX</name>
<accession>A0A075TAW6</accession>
<dbReference type="FunFam" id="3.90.550.10:FF:000046">
    <property type="entry name" value="Mannose-1-phosphate guanylyltransferase (GDP)"/>
    <property type="match status" value="1"/>
</dbReference>
<dbReference type="Pfam" id="PF01050">
    <property type="entry name" value="MannoseP_isomer"/>
    <property type="match status" value="1"/>
</dbReference>
<dbReference type="EMBL" id="KJ739600">
    <property type="protein sequence ID" value="AIG56944.1"/>
    <property type="molecule type" value="Genomic_DNA"/>
</dbReference>
<comment type="similarity">
    <text evidence="2 9">Belongs to the mannose-6-phosphate isomerase type 2 family.</text>
</comment>
<keyword evidence="6" id="KW-0547">Nucleotide-binding</keyword>
<dbReference type="GO" id="GO:0000271">
    <property type="term" value="P:polysaccharide biosynthetic process"/>
    <property type="evidence" value="ECO:0007669"/>
    <property type="project" value="InterPro"/>
</dbReference>
<dbReference type="RefSeq" id="WP_001362250.1">
    <property type="nucleotide sequence ID" value="NZ_JAAKBU010000010.1"/>
</dbReference>
<dbReference type="InterPro" id="IPR054566">
    <property type="entry name" value="ManC/GMP-like_b-helix"/>
</dbReference>
<dbReference type="FunFam" id="2.60.120.10:FF:000032">
    <property type="entry name" value="Mannose-1-phosphate guanylyltransferase/mannose-6-phosphate isomerase"/>
    <property type="match status" value="1"/>
</dbReference>
<dbReference type="GO" id="GO:0009298">
    <property type="term" value="P:GDP-mannose biosynthetic process"/>
    <property type="evidence" value="ECO:0007669"/>
    <property type="project" value="UniProtKB-UniPathway"/>
</dbReference>
<dbReference type="UniPathway" id="UPA00126">
    <property type="reaction ID" value="UER00930"/>
</dbReference>
<dbReference type="GO" id="GO:0005525">
    <property type="term" value="F:GTP binding"/>
    <property type="evidence" value="ECO:0007669"/>
    <property type="project" value="UniProtKB-KW"/>
</dbReference>
<dbReference type="EC" id="2.7.7.13" evidence="3"/>
<dbReference type="CDD" id="cd02509">
    <property type="entry name" value="GDP-M1P_Guanylyltransferase"/>
    <property type="match status" value="1"/>
</dbReference>
<evidence type="ECO:0000256" key="6">
    <source>
        <dbReference type="ARBA" id="ARBA00022741"/>
    </source>
</evidence>
<evidence type="ECO:0000256" key="4">
    <source>
        <dbReference type="ARBA" id="ARBA00022679"/>
    </source>
</evidence>
<evidence type="ECO:0000256" key="7">
    <source>
        <dbReference type="ARBA" id="ARBA00023134"/>
    </source>
</evidence>
<dbReference type="Gene3D" id="3.90.550.10">
    <property type="entry name" value="Spore Coat Polysaccharide Biosynthesis Protein SpsA, Chain A"/>
    <property type="match status" value="1"/>
</dbReference>
<evidence type="ECO:0000313" key="14">
    <source>
        <dbReference type="EMBL" id="BAQ02093.1"/>
    </source>
</evidence>
<comment type="catalytic activity">
    <reaction evidence="8">
        <text>alpha-D-mannose 1-phosphate + GTP + H(+) = GDP-alpha-D-mannose + diphosphate</text>
        <dbReference type="Rhea" id="RHEA:15229"/>
        <dbReference type="ChEBI" id="CHEBI:15378"/>
        <dbReference type="ChEBI" id="CHEBI:33019"/>
        <dbReference type="ChEBI" id="CHEBI:37565"/>
        <dbReference type="ChEBI" id="CHEBI:57527"/>
        <dbReference type="ChEBI" id="CHEBI:58409"/>
        <dbReference type="EC" id="2.7.7.13"/>
    </reaction>
</comment>
<evidence type="ECO:0000256" key="5">
    <source>
        <dbReference type="ARBA" id="ARBA00022695"/>
    </source>
</evidence>
<evidence type="ECO:0000259" key="12">
    <source>
        <dbReference type="Pfam" id="PF22640"/>
    </source>
</evidence>
<dbReference type="InterPro" id="IPR049577">
    <property type="entry name" value="GMPP_N"/>
</dbReference>
<dbReference type="GO" id="GO:0004475">
    <property type="term" value="F:mannose-1-phosphate guanylyltransferase (GTP) activity"/>
    <property type="evidence" value="ECO:0007669"/>
    <property type="project" value="UniProtKB-EC"/>
</dbReference>
<dbReference type="CDD" id="cd02213">
    <property type="entry name" value="cupin_PMI_typeII_C"/>
    <property type="match status" value="1"/>
</dbReference>
<evidence type="ECO:0000313" key="13">
    <source>
        <dbReference type="EMBL" id="AIG56944.1"/>
    </source>
</evidence>
<dbReference type="PANTHER" id="PTHR46390">
    <property type="entry name" value="MANNOSE-1-PHOSPHATE GUANYLYLTRANSFERASE"/>
    <property type="match status" value="1"/>
</dbReference>
<dbReference type="InterPro" id="IPR001538">
    <property type="entry name" value="Man6P_isomerase-2_C"/>
</dbReference>
<evidence type="ECO:0000259" key="11">
    <source>
        <dbReference type="Pfam" id="PF01050"/>
    </source>
</evidence>
<reference evidence="13" key="2">
    <citation type="journal article" date="2016" name="PLoS ONE">
        <title>Comparison of O-Antigen Gene Clusters of All O-Serogroups of Escherichia coli and Proposal for Adopting a New Nomenclature for O-Typing.</title>
        <authorList>
            <person name="DebRoy C."/>
            <person name="Fratamico P.M."/>
            <person name="Yan X."/>
            <person name="Baranzoni G."/>
            <person name="Liu Y."/>
            <person name="Needleman D.S."/>
            <person name="Tebbs R."/>
            <person name="O'Connell C.D."/>
            <person name="Allred A."/>
            <person name="Swimley M."/>
            <person name="Mwangi M."/>
            <person name="Kapur V."/>
            <person name="Raygoza Garay J.A."/>
            <person name="Roberts E.L."/>
            <person name="Katani R."/>
        </authorList>
    </citation>
    <scope>NUCLEOTIDE SEQUENCE</scope>
    <source>
        <strain evidence="13">SSI 81829</strain>
    </source>
</reference>
<dbReference type="InterPro" id="IPR011051">
    <property type="entry name" value="RmlC_Cupin_sf"/>
</dbReference>
<evidence type="ECO:0000259" key="10">
    <source>
        <dbReference type="Pfam" id="PF00483"/>
    </source>
</evidence>
<organism evidence="13">
    <name type="scientific">Escherichia coli</name>
    <dbReference type="NCBI Taxonomy" id="562"/>
    <lineage>
        <taxon>Bacteria</taxon>
        <taxon>Pseudomonadati</taxon>
        <taxon>Pseudomonadota</taxon>
        <taxon>Gammaproteobacteria</taxon>
        <taxon>Enterobacterales</taxon>
        <taxon>Enterobacteriaceae</taxon>
        <taxon>Escherichia</taxon>
    </lineage>
</organism>
<evidence type="ECO:0000256" key="8">
    <source>
        <dbReference type="ARBA" id="ARBA00047343"/>
    </source>
</evidence>
<keyword evidence="4 13" id="KW-0808">Transferase</keyword>
<evidence type="ECO:0000256" key="2">
    <source>
        <dbReference type="ARBA" id="ARBA00006115"/>
    </source>
</evidence>
<dbReference type="Pfam" id="PF22640">
    <property type="entry name" value="ManC_GMP_beta-helix"/>
    <property type="match status" value="1"/>
</dbReference>
<dbReference type="Gene3D" id="2.60.120.10">
    <property type="entry name" value="Jelly Rolls"/>
    <property type="match status" value="1"/>
</dbReference>
<evidence type="ECO:0000256" key="1">
    <source>
        <dbReference type="ARBA" id="ARBA00004823"/>
    </source>
</evidence>
<proteinExistence type="inferred from homology"/>
<dbReference type="EMBL" id="AB812083">
    <property type="protein sequence ID" value="BAQ02093.1"/>
    <property type="molecule type" value="Genomic_DNA"/>
</dbReference>
<sequence>MIVPIIIAGGTGSRLWPLSRSLYPKQFLPLVNESTMIQDTIDRLKYIEHLDPIIICNEEHRFIVAEQLREKEYKHNGIILEPVGKNTAPAVALGAHRALEITNDPILLVLAADHSILNIHNFSEAVNLANEAAISGKLVTFGTVPSAPETGYGYIKKGGLISNGIYQVEKFVEKPDRITAQKYIESHNYLWNSGMFMFHAKSFLSELCKFNSKMNSACKQTYTNAKKDLEFIRLPHDDFIKCPEDSVDYAVMEHTSNAVVIPLDAEWNDVGSWSSLWDISAKDIQGNGTKGDVITINTQNSYIHASDRLVTSVGLNDVIIVETKDAILVANKNNVQDVKELVNRLKSLNRKEYIEHSQCYRPWGQHESIAHGPRFHVKHVIVKPGEKITEQVHFHRTEHWIVVSGTAKVTKNEVSFIMKENESTFIPAGTVHTLENPGKIQLEVIEIQSGNYLDDDDILRFDVKK</sequence>
<keyword evidence="5 13" id="KW-0548">Nucleotidyltransferase</keyword>
<gene>
    <name evidence="13" type="primary">manC</name>
</gene>
<dbReference type="NCBIfam" id="TIGR01479">
    <property type="entry name" value="GMP_PMI"/>
    <property type="match status" value="1"/>
</dbReference>
<feature type="domain" description="MannoseP isomerase/GMP-like beta-helix" evidence="12">
    <location>
        <begin position="291"/>
        <end position="345"/>
    </location>
</feature>
<evidence type="ECO:0000256" key="9">
    <source>
        <dbReference type="RuleBase" id="RU004190"/>
    </source>
</evidence>
<dbReference type="PANTHER" id="PTHR46390:SF1">
    <property type="entry name" value="MANNOSE-1-PHOSPHATE GUANYLYLTRANSFERASE"/>
    <property type="match status" value="1"/>
</dbReference>
<feature type="domain" description="Nucleotidyl transferase" evidence="10">
    <location>
        <begin position="4"/>
        <end position="284"/>
    </location>
</feature>
<dbReference type="InterPro" id="IPR051161">
    <property type="entry name" value="Mannose-6P_isomerase_type2"/>
</dbReference>
<dbReference type="InterPro" id="IPR014710">
    <property type="entry name" value="RmlC-like_jellyroll"/>
</dbReference>
<dbReference type="InterPro" id="IPR005835">
    <property type="entry name" value="NTP_transferase_dom"/>
</dbReference>
<comment type="pathway">
    <text evidence="1">Nucleotide-sugar biosynthesis; GDP-alpha-D-mannose biosynthesis; GDP-alpha-D-mannose from alpha-D-mannose 1-phosphate (GTP route): step 1/1.</text>
</comment>
<keyword evidence="7" id="KW-0342">GTP-binding</keyword>
<dbReference type="SUPFAM" id="SSF51182">
    <property type="entry name" value="RmlC-like cupins"/>
    <property type="match status" value="1"/>
</dbReference>
<dbReference type="Pfam" id="PF00483">
    <property type="entry name" value="NTP_transferase"/>
    <property type="match status" value="1"/>
</dbReference>
<evidence type="ECO:0000256" key="3">
    <source>
        <dbReference type="ARBA" id="ARBA00012387"/>
    </source>
</evidence>
<dbReference type="InterPro" id="IPR029044">
    <property type="entry name" value="Nucleotide-diphossugar_trans"/>
</dbReference>
<protein>
    <recommendedName>
        <fullName evidence="3">mannose-1-phosphate guanylyltransferase</fullName>
        <ecNumber evidence="3">2.7.7.13</ecNumber>
    </recommendedName>
</protein>
<dbReference type="AlphaFoldDB" id="A0A075TAW6"/>
<dbReference type="InterPro" id="IPR006375">
    <property type="entry name" value="Man1P_GuaTrfase/Man6P_Isoase"/>
</dbReference>
<dbReference type="SUPFAM" id="SSF53448">
    <property type="entry name" value="Nucleotide-diphospho-sugar transferases"/>
    <property type="match status" value="1"/>
</dbReference>